<gene>
    <name evidence="1" type="ORF">G2W53_031614</name>
</gene>
<proteinExistence type="predicted"/>
<evidence type="ECO:0000313" key="2">
    <source>
        <dbReference type="Proteomes" id="UP000634136"/>
    </source>
</evidence>
<protein>
    <submittedName>
        <fullName evidence="1">Uncharacterized protein</fullName>
    </submittedName>
</protein>
<comment type="caution">
    <text evidence="1">The sequence shown here is derived from an EMBL/GenBank/DDBJ whole genome shotgun (WGS) entry which is preliminary data.</text>
</comment>
<accession>A0A834TA70</accession>
<dbReference type="Proteomes" id="UP000634136">
    <property type="component" value="Unassembled WGS sequence"/>
</dbReference>
<reference evidence="1" key="1">
    <citation type="submission" date="2020-09" db="EMBL/GenBank/DDBJ databases">
        <title>Genome-Enabled Discovery of Anthraquinone Biosynthesis in Senna tora.</title>
        <authorList>
            <person name="Kang S.-H."/>
            <person name="Pandey R.P."/>
            <person name="Lee C.-M."/>
            <person name="Sim J.-S."/>
            <person name="Jeong J.-T."/>
            <person name="Choi B.-S."/>
            <person name="Jung M."/>
            <person name="Ginzburg D."/>
            <person name="Zhao K."/>
            <person name="Won S.Y."/>
            <person name="Oh T.-J."/>
            <person name="Yu Y."/>
            <person name="Kim N.-H."/>
            <person name="Lee O.R."/>
            <person name="Lee T.-H."/>
            <person name="Bashyal P."/>
            <person name="Kim T.-S."/>
            <person name="Lee W.-H."/>
            <person name="Kawkins C."/>
            <person name="Kim C.-K."/>
            <person name="Kim J.S."/>
            <person name="Ahn B.O."/>
            <person name="Rhee S.Y."/>
            <person name="Sohng J.K."/>
        </authorList>
    </citation>
    <scope>NUCLEOTIDE SEQUENCE</scope>
    <source>
        <tissue evidence="1">Leaf</tissue>
    </source>
</reference>
<dbReference type="AlphaFoldDB" id="A0A834TA70"/>
<keyword evidence="2" id="KW-1185">Reference proteome</keyword>
<sequence length="36" mass="3809">MGSALGPLKVGLGQYIRLTLLGRGQDPIISTRIIEA</sequence>
<evidence type="ECO:0000313" key="1">
    <source>
        <dbReference type="EMBL" id="KAF7817645.1"/>
    </source>
</evidence>
<organism evidence="1 2">
    <name type="scientific">Senna tora</name>
    <dbReference type="NCBI Taxonomy" id="362788"/>
    <lineage>
        <taxon>Eukaryota</taxon>
        <taxon>Viridiplantae</taxon>
        <taxon>Streptophyta</taxon>
        <taxon>Embryophyta</taxon>
        <taxon>Tracheophyta</taxon>
        <taxon>Spermatophyta</taxon>
        <taxon>Magnoliopsida</taxon>
        <taxon>eudicotyledons</taxon>
        <taxon>Gunneridae</taxon>
        <taxon>Pentapetalae</taxon>
        <taxon>rosids</taxon>
        <taxon>fabids</taxon>
        <taxon>Fabales</taxon>
        <taxon>Fabaceae</taxon>
        <taxon>Caesalpinioideae</taxon>
        <taxon>Cassia clade</taxon>
        <taxon>Senna</taxon>
    </lineage>
</organism>
<dbReference type="EMBL" id="JAAIUW010000009">
    <property type="protein sequence ID" value="KAF7817645.1"/>
    <property type="molecule type" value="Genomic_DNA"/>
</dbReference>
<name>A0A834TA70_9FABA</name>